<gene>
    <name evidence="3" type="ORF">C0081_13775</name>
</gene>
<dbReference type="EMBL" id="PKUQ01000024">
    <property type="protein sequence ID" value="PLW76614.1"/>
    <property type="molecule type" value="Genomic_DNA"/>
</dbReference>
<name>A0A2N5XQ47_9HYPH</name>
<dbReference type="InterPro" id="IPR052713">
    <property type="entry name" value="FeoA"/>
</dbReference>
<dbReference type="InterPro" id="IPR038157">
    <property type="entry name" value="FeoA_core_dom"/>
</dbReference>
<dbReference type="PANTHER" id="PTHR42954:SF2">
    <property type="entry name" value="FE(2+) TRANSPORT PROTEIN A"/>
    <property type="match status" value="1"/>
</dbReference>
<accession>A0A2N5XQ47</accession>
<dbReference type="RefSeq" id="WP_101534425.1">
    <property type="nucleotide sequence ID" value="NZ_PKUQ01000024.1"/>
</dbReference>
<dbReference type="Proteomes" id="UP000234881">
    <property type="component" value="Unassembled WGS sequence"/>
</dbReference>
<dbReference type="GO" id="GO:0046914">
    <property type="term" value="F:transition metal ion binding"/>
    <property type="evidence" value="ECO:0007669"/>
    <property type="project" value="InterPro"/>
</dbReference>
<dbReference type="SUPFAM" id="SSF50037">
    <property type="entry name" value="C-terminal domain of transcriptional repressors"/>
    <property type="match status" value="1"/>
</dbReference>
<comment type="caution">
    <text evidence="3">The sequence shown here is derived from an EMBL/GenBank/DDBJ whole genome shotgun (WGS) entry which is preliminary data.</text>
</comment>
<dbReference type="SMART" id="SM00899">
    <property type="entry name" value="FeoA"/>
    <property type="match status" value="1"/>
</dbReference>
<keyword evidence="4" id="KW-1185">Reference proteome</keyword>
<evidence type="ECO:0000313" key="4">
    <source>
        <dbReference type="Proteomes" id="UP000234881"/>
    </source>
</evidence>
<feature type="domain" description="Ferrous iron transporter FeoA-like" evidence="2">
    <location>
        <begin position="13"/>
        <end position="85"/>
    </location>
</feature>
<dbReference type="PANTHER" id="PTHR42954">
    <property type="entry name" value="FE(2+) TRANSPORT PROTEIN A"/>
    <property type="match status" value="1"/>
</dbReference>
<evidence type="ECO:0000259" key="2">
    <source>
        <dbReference type="SMART" id="SM00899"/>
    </source>
</evidence>
<dbReference type="InterPro" id="IPR008988">
    <property type="entry name" value="Transcriptional_repressor_C"/>
</dbReference>
<dbReference type="AlphaFoldDB" id="A0A2N5XQ47"/>
<dbReference type="Gene3D" id="2.30.30.90">
    <property type="match status" value="1"/>
</dbReference>
<dbReference type="InterPro" id="IPR007167">
    <property type="entry name" value="Fe-transptr_FeoA-like"/>
</dbReference>
<protein>
    <submittedName>
        <fullName evidence="3">Ferrous iron transport protein A</fullName>
    </submittedName>
</protein>
<organism evidence="3 4">
    <name type="scientific">Cohaesibacter celericrescens</name>
    <dbReference type="NCBI Taxonomy" id="2067669"/>
    <lineage>
        <taxon>Bacteria</taxon>
        <taxon>Pseudomonadati</taxon>
        <taxon>Pseudomonadota</taxon>
        <taxon>Alphaproteobacteria</taxon>
        <taxon>Hyphomicrobiales</taxon>
        <taxon>Cohaesibacteraceae</taxon>
    </lineage>
</organism>
<sequence>MPIKLTENSHNYLTLNDILPGRIATIRGHRATGAVRQRLLDLGLMPNVAVLMVRAAPLNDPIELRLEATDITLRRREAATIEVFEDQNV</sequence>
<keyword evidence="1" id="KW-0408">Iron</keyword>
<evidence type="ECO:0000313" key="3">
    <source>
        <dbReference type="EMBL" id="PLW76614.1"/>
    </source>
</evidence>
<evidence type="ECO:0000256" key="1">
    <source>
        <dbReference type="ARBA" id="ARBA00023004"/>
    </source>
</evidence>
<dbReference type="Pfam" id="PF04023">
    <property type="entry name" value="FeoA"/>
    <property type="match status" value="1"/>
</dbReference>
<dbReference type="OrthoDB" id="9811076at2"/>
<proteinExistence type="predicted"/>
<reference evidence="3 4" key="1">
    <citation type="submission" date="2018-01" db="EMBL/GenBank/DDBJ databases">
        <title>The draft genome sequence of Cohaesibacter sp. H1304.</title>
        <authorList>
            <person name="Wang N.-N."/>
            <person name="Du Z.-J."/>
        </authorList>
    </citation>
    <scope>NUCLEOTIDE SEQUENCE [LARGE SCALE GENOMIC DNA]</scope>
    <source>
        <strain evidence="3 4">H1304</strain>
    </source>
</reference>